<evidence type="ECO:0000313" key="3">
    <source>
        <dbReference type="Proteomes" id="UP000556436"/>
    </source>
</evidence>
<keyword evidence="1" id="KW-0732">Signal</keyword>
<organism evidence="2 3">
    <name type="scientific">Streptomyces netropsis</name>
    <name type="common">Streptoverticillium netropsis</name>
    <dbReference type="NCBI Taxonomy" id="55404"/>
    <lineage>
        <taxon>Bacteria</taxon>
        <taxon>Bacillati</taxon>
        <taxon>Actinomycetota</taxon>
        <taxon>Actinomycetes</taxon>
        <taxon>Kitasatosporales</taxon>
        <taxon>Streptomycetaceae</taxon>
        <taxon>Streptomyces</taxon>
    </lineage>
</organism>
<dbReference type="InterPro" id="IPR025354">
    <property type="entry name" value="DUF4258"/>
</dbReference>
<accession>A0A7W7PAZ5</accession>
<sequence length="131" mass="13665">MNSSQRLRLLAVSLVTAAVASISGPAVAATATVGPPTRGGHETTNRCYSDAGPTTYNRISGHARDRMAERGVSEAEVAAAVRIGAGKAFCQSNGKWRYTVGMANGQLVVIVGLGEGGWNVVTVFWKGEDED</sequence>
<comment type="caution">
    <text evidence="2">The sequence shown here is derived from an EMBL/GenBank/DDBJ whole genome shotgun (WGS) entry which is preliminary data.</text>
</comment>
<gene>
    <name evidence="2" type="ORF">FHS38_000085</name>
</gene>
<feature type="signal peptide" evidence="1">
    <location>
        <begin position="1"/>
        <end position="28"/>
    </location>
</feature>
<evidence type="ECO:0008006" key="4">
    <source>
        <dbReference type="Google" id="ProtNLM"/>
    </source>
</evidence>
<dbReference type="Pfam" id="PF14076">
    <property type="entry name" value="DUF4258"/>
    <property type="match status" value="1"/>
</dbReference>
<feature type="chain" id="PRO_5030998139" description="DUF4258 domain-containing protein" evidence="1">
    <location>
        <begin position="29"/>
        <end position="131"/>
    </location>
</feature>
<dbReference type="EMBL" id="JACHJG010000001">
    <property type="protein sequence ID" value="MBB4884076.1"/>
    <property type="molecule type" value="Genomic_DNA"/>
</dbReference>
<dbReference type="AlphaFoldDB" id="A0A7W7PAZ5"/>
<keyword evidence="3" id="KW-1185">Reference proteome</keyword>
<reference evidence="2 3" key="1">
    <citation type="submission" date="2020-08" db="EMBL/GenBank/DDBJ databases">
        <title>Genomic Encyclopedia of Type Strains, Phase III (KMG-III): the genomes of soil and plant-associated and newly described type strains.</title>
        <authorList>
            <person name="Whitman W."/>
        </authorList>
    </citation>
    <scope>NUCLEOTIDE SEQUENCE [LARGE SCALE GENOMIC DNA]</scope>
    <source>
        <strain evidence="2 3">CECT 3265</strain>
    </source>
</reference>
<name>A0A7W7PAZ5_STRNE</name>
<dbReference type="RefSeq" id="WP_184729490.1">
    <property type="nucleotide sequence ID" value="NZ_BMRW01000001.1"/>
</dbReference>
<evidence type="ECO:0000313" key="2">
    <source>
        <dbReference type="EMBL" id="MBB4884076.1"/>
    </source>
</evidence>
<protein>
    <recommendedName>
        <fullName evidence="4">DUF4258 domain-containing protein</fullName>
    </recommendedName>
</protein>
<proteinExistence type="predicted"/>
<evidence type="ECO:0000256" key="1">
    <source>
        <dbReference type="SAM" id="SignalP"/>
    </source>
</evidence>
<dbReference type="Proteomes" id="UP000556436">
    <property type="component" value="Unassembled WGS sequence"/>
</dbReference>